<sequence length="438" mass="46780">MVQYIFTPWRDRRELLAVRRQFYPALDGETRAGSSAAARDVEAAQHAAVARVAVWMQRGHCPHMVESTALLMAAVLADAPCASAEASAGSRTGAVAGSAAYAARATYAAAFSRFVTGLLDGQQDRARKLSMHGLAQAIGLPPGFVELRHQATHEALPALRRLRVAARQALAWIWGYYWAHMEDESDVGGARAVSAAAVTEATTDTETSLHTTLLAYVDNDDPDTAIPASLVETWGEAEVLAALAVIGAEGDGKEGDNEAHTKSRALRCIRLSRRLLRRDDDKKSAAATDTGPRTTRAEAKDNAEETLQPASAHLASLATAARATKPSAGPAGPACWTTGNLNLEAMRAAMAQSRQALYEGGDEGDVVGQENDGNMAEPGADEEDEPPEEARDEEAAENEVVMAEDDDRAAAPEPEFASRNPRWTRYSGEWTPRPIGVV</sequence>
<protein>
    <submittedName>
        <fullName evidence="2">Uncharacterized protein</fullName>
    </submittedName>
</protein>
<feature type="region of interest" description="Disordered" evidence="1">
    <location>
        <begin position="279"/>
        <end position="307"/>
    </location>
</feature>
<gene>
    <name evidence="2" type="ORF">SPBR_00655</name>
</gene>
<dbReference type="PANTHER" id="PTHR15002:SF0">
    <property type="entry name" value="RIBOSOMAL BIOGENESIS PROTEIN LAS1L"/>
    <property type="match status" value="1"/>
</dbReference>
<feature type="compositionally biased region" description="Low complexity" evidence="1">
    <location>
        <begin position="366"/>
        <end position="378"/>
    </location>
</feature>
<proteinExistence type="predicted"/>
<reference evidence="2 3" key="1">
    <citation type="journal article" date="2014" name="BMC Genomics">
        <title>Comparative genomics of the major fungal agents of human and animal Sporotrichosis: Sporothrix schenckii and Sporothrix brasiliensis.</title>
        <authorList>
            <person name="Teixeira M.M."/>
            <person name="de Almeida L.G."/>
            <person name="Kubitschek-Barreira P."/>
            <person name="Alves F.L."/>
            <person name="Kioshima E.S."/>
            <person name="Abadio A.K."/>
            <person name="Fernandes L."/>
            <person name="Derengowski L.S."/>
            <person name="Ferreira K.S."/>
            <person name="Souza R.C."/>
            <person name="Ruiz J.C."/>
            <person name="de Andrade N.C."/>
            <person name="Paes H.C."/>
            <person name="Nicola A.M."/>
            <person name="Albuquerque P."/>
            <person name="Gerber A.L."/>
            <person name="Martins V.P."/>
            <person name="Peconick L.D."/>
            <person name="Neto A.V."/>
            <person name="Chaucanez C.B."/>
            <person name="Silva P.A."/>
            <person name="Cunha O.L."/>
            <person name="de Oliveira F.F."/>
            <person name="dos Santos T.C."/>
            <person name="Barros A.L."/>
            <person name="Soares M.A."/>
            <person name="de Oliveira L.M."/>
            <person name="Marini M.M."/>
            <person name="Villalobos-Duno H."/>
            <person name="Cunha M.M."/>
            <person name="de Hoog S."/>
            <person name="da Silveira J.F."/>
            <person name="Henrissat B."/>
            <person name="Nino-Vega G.A."/>
            <person name="Cisalpino P.S."/>
            <person name="Mora-Montes H.M."/>
            <person name="Almeida S.R."/>
            <person name="Stajich J.E."/>
            <person name="Lopes-Bezerra L.M."/>
            <person name="Vasconcelos A.T."/>
            <person name="Felipe M.S."/>
        </authorList>
    </citation>
    <scope>NUCLEOTIDE SEQUENCE [LARGE SCALE GENOMIC DNA]</scope>
    <source>
        <strain evidence="2 3">5110</strain>
    </source>
</reference>
<evidence type="ECO:0000313" key="3">
    <source>
        <dbReference type="Proteomes" id="UP000031575"/>
    </source>
</evidence>
<dbReference type="RefSeq" id="XP_040618855.1">
    <property type="nucleotide sequence ID" value="XM_040758974.1"/>
</dbReference>
<dbReference type="VEuPathDB" id="FungiDB:SPBR_00655"/>
<dbReference type="PANTHER" id="PTHR15002">
    <property type="entry name" value="RIBOSOMAL BIOGENESIS PROTEIN LAS1L"/>
    <property type="match status" value="1"/>
</dbReference>
<dbReference type="HOGENOM" id="CLU_019519_1_0_1"/>
<accession>A0A0C2IVM1</accession>
<evidence type="ECO:0000313" key="2">
    <source>
        <dbReference type="EMBL" id="KIH90845.1"/>
    </source>
</evidence>
<dbReference type="InterPro" id="IPR007174">
    <property type="entry name" value="Las1"/>
</dbReference>
<dbReference type="GO" id="GO:0004519">
    <property type="term" value="F:endonuclease activity"/>
    <property type="evidence" value="ECO:0007669"/>
    <property type="project" value="InterPro"/>
</dbReference>
<organism evidence="2 3">
    <name type="scientific">Sporothrix brasiliensis 5110</name>
    <dbReference type="NCBI Taxonomy" id="1398154"/>
    <lineage>
        <taxon>Eukaryota</taxon>
        <taxon>Fungi</taxon>
        <taxon>Dikarya</taxon>
        <taxon>Ascomycota</taxon>
        <taxon>Pezizomycotina</taxon>
        <taxon>Sordariomycetes</taxon>
        <taxon>Sordariomycetidae</taxon>
        <taxon>Ophiostomatales</taxon>
        <taxon>Ophiostomataceae</taxon>
        <taxon>Sporothrix</taxon>
    </lineage>
</organism>
<dbReference type="Pfam" id="PF04031">
    <property type="entry name" value="Las1"/>
    <property type="match status" value="1"/>
</dbReference>
<name>A0A0C2IVM1_9PEZI</name>
<dbReference type="GO" id="GO:0000470">
    <property type="term" value="P:maturation of LSU-rRNA"/>
    <property type="evidence" value="ECO:0007669"/>
    <property type="project" value="TreeGrafter"/>
</dbReference>
<dbReference type="AlphaFoldDB" id="A0A0C2IVM1"/>
<keyword evidence="3" id="KW-1185">Reference proteome</keyword>
<dbReference type="EMBL" id="AWTV01000008">
    <property type="protein sequence ID" value="KIH90845.1"/>
    <property type="molecule type" value="Genomic_DNA"/>
</dbReference>
<dbReference type="OrthoDB" id="10263222at2759"/>
<dbReference type="GO" id="GO:0000460">
    <property type="term" value="P:maturation of 5.8S rRNA"/>
    <property type="evidence" value="ECO:0007669"/>
    <property type="project" value="TreeGrafter"/>
</dbReference>
<dbReference type="Proteomes" id="UP000031575">
    <property type="component" value="Unassembled WGS sequence"/>
</dbReference>
<feature type="region of interest" description="Disordered" evidence="1">
    <location>
        <begin position="361"/>
        <end position="438"/>
    </location>
</feature>
<dbReference type="GO" id="GO:0090730">
    <property type="term" value="C:Las1 complex"/>
    <property type="evidence" value="ECO:0007669"/>
    <property type="project" value="InterPro"/>
</dbReference>
<dbReference type="GeneID" id="63673895"/>
<dbReference type="GO" id="GO:0030687">
    <property type="term" value="C:preribosome, large subunit precursor"/>
    <property type="evidence" value="ECO:0007669"/>
    <property type="project" value="TreeGrafter"/>
</dbReference>
<feature type="compositionally biased region" description="Acidic residues" evidence="1">
    <location>
        <begin position="379"/>
        <end position="407"/>
    </location>
</feature>
<comment type="caution">
    <text evidence="2">The sequence shown here is derived from an EMBL/GenBank/DDBJ whole genome shotgun (WGS) entry which is preliminary data.</text>
</comment>
<evidence type="ECO:0000256" key="1">
    <source>
        <dbReference type="SAM" id="MobiDB-lite"/>
    </source>
</evidence>